<accession>A0A1G7K5D4</accession>
<dbReference type="AlphaFoldDB" id="A0A1G7K5D4"/>
<feature type="domain" description="ABM" evidence="1">
    <location>
        <begin position="7"/>
        <end position="96"/>
    </location>
</feature>
<protein>
    <submittedName>
        <fullName evidence="2">Heme-degrading monooxygenase HmoA</fullName>
    </submittedName>
</protein>
<organism evidence="2 3">
    <name type="scientific">Lentzea fradiae</name>
    <dbReference type="NCBI Taxonomy" id="200378"/>
    <lineage>
        <taxon>Bacteria</taxon>
        <taxon>Bacillati</taxon>
        <taxon>Actinomycetota</taxon>
        <taxon>Actinomycetes</taxon>
        <taxon>Pseudonocardiales</taxon>
        <taxon>Pseudonocardiaceae</taxon>
        <taxon>Lentzea</taxon>
    </lineage>
</organism>
<dbReference type="SUPFAM" id="SSF54909">
    <property type="entry name" value="Dimeric alpha+beta barrel"/>
    <property type="match status" value="1"/>
</dbReference>
<evidence type="ECO:0000259" key="1">
    <source>
        <dbReference type="PROSITE" id="PS51725"/>
    </source>
</evidence>
<reference evidence="3" key="1">
    <citation type="submission" date="2016-10" db="EMBL/GenBank/DDBJ databases">
        <authorList>
            <person name="Varghese N."/>
            <person name="Submissions S."/>
        </authorList>
    </citation>
    <scope>NUCLEOTIDE SEQUENCE [LARGE SCALE GENOMIC DNA]</scope>
    <source>
        <strain evidence="3">CGMCC 4.3506</strain>
    </source>
</reference>
<evidence type="ECO:0000313" key="3">
    <source>
        <dbReference type="Proteomes" id="UP000199623"/>
    </source>
</evidence>
<dbReference type="InterPro" id="IPR011008">
    <property type="entry name" value="Dimeric_a/b-barrel"/>
</dbReference>
<keyword evidence="2" id="KW-0560">Oxidoreductase</keyword>
<dbReference type="Proteomes" id="UP000199623">
    <property type="component" value="Unassembled WGS sequence"/>
</dbReference>
<dbReference type="Gene3D" id="3.30.70.100">
    <property type="match status" value="1"/>
</dbReference>
<keyword evidence="3" id="KW-1185">Reference proteome</keyword>
<dbReference type="InterPro" id="IPR007138">
    <property type="entry name" value="ABM_dom"/>
</dbReference>
<name>A0A1G7K5D4_9PSEU</name>
<dbReference type="EMBL" id="FNCC01000001">
    <property type="protein sequence ID" value="SDF32181.1"/>
    <property type="molecule type" value="Genomic_DNA"/>
</dbReference>
<dbReference type="STRING" id="200378.SAMN05216553_10181"/>
<keyword evidence="2" id="KW-0503">Monooxygenase</keyword>
<dbReference type="OrthoDB" id="9798157at2"/>
<sequence length="108" mass="11967">MTSSPGILEQAVLDVVPGREPDFERAFGEARSLISASPGFLGLDLLRCLEKPSRYLLLVRWETLEAHTAGFRQGPSYARWSELLHPFYSPFPVVEHYSSALSTSASVV</sequence>
<dbReference type="Pfam" id="PF03992">
    <property type="entry name" value="ABM"/>
    <property type="match status" value="1"/>
</dbReference>
<gene>
    <name evidence="2" type="ORF">SAMN05216553_10181</name>
</gene>
<dbReference type="GO" id="GO:0004497">
    <property type="term" value="F:monooxygenase activity"/>
    <property type="evidence" value="ECO:0007669"/>
    <property type="project" value="UniProtKB-KW"/>
</dbReference>
<proteinExistence type="predicted"/>
<dbReference type="PROSITE" id="PS51725">
    <property type="entry name" value="ABM"/>
    <property type="match status" value="1"/>
</dbReference>
<dbReference type="RefSeq" id="WP_090044370.1">
    <property type="nucleotide sequence ID" value="NZ_FNCC01000001.1"/>
</dbReference>
<evidence type="ECO:0000313" key="2">
    <source>
        <dbReference type="EMBL" id="SDF32181.1"/>
    </source>
</evidence>